<protein>
    <recommendedName>
        <fullName evidence="4">Adhesin</fullName>
    </recommendedName>
</protein>
<evidence type="ECO:0000313" key="3">
    <source>
        <dbReference type="Proteomes" id="UP000198846"/>
    </source>
</evidence>
<dbReference type="Proteomes" id="UP000198846">
    <property type="component" value="Unassembled WGS sequence"/>
</dbReference>
<name>A0A1H4CLM2_BIZPA</name>
<dbReference type="RefSeq" id="WP_177165334.1">
    <property type="nucleotide sequence ID" value="NZ_FNQK01000020.1"/>
</dbReference>
<reference evidence="2 3" key="1">
    <citation type="submission" date="2016-10" db="EMBL/GenBank/DDBJ databases">
        <authorList>
            <person name="de Groot N.N."/>
        </authorList>
    </citation>
    <scope>NUCLEOTIDE SEQUENCE [LARGE SCALE GENOMIC DNA]</scope>
    <source>
        <strain evidence="2 3">DSM 23842</strain>
    </source>
</reference>
<keyword evidence="3" id="KW-1185">Reference proteome</keyword>
<dbReference type="STRING" id="283786.SAMN04487990_12053"/>
<feature type="chain" id="PRO_5011633468" description="Adhesin" evidence="1">
    <location>
        <begin position="21"/>
        <end position="360"/>
    </location>
</feature>
<accession>A0A1H4CLM2</accession>
<dbReference type="EMBL" id="FNQK01000020">
    <property type="protein sequence ID" value="SEA61220.1"/>
    <property type="molecule type" value="Genomic_DNA"/>
</dbReference>
<evidence type="ECO:0000313" key="2">
    <source>
        <dbReference type="EMBL" id="SEA61220.1"/>
    </source>
</evidence>
<sequence length="360" mass="40557">MKLPYNLTLLLLVIPFAMLAHTDQGRYKKEKTITKTYSVNEQATLKVDNSYGNLNVVTWDKNRIEFEITIITTGDDENKVQEKLDGITVQFSATDDYVSAITKFNREQSRSWWKWGANNSVNMKVNYLIKMPMTNNVDFSNDYGTINLGKLLGSATLNCDYGKIITKELLSDNNSITFDYSNNCYFEYIKGGKINADYSDFTISKTNQIAIVADYTKSTIDIAEDVTYNCDYGGITIGKANNVSGDGDYLTVKLGDIYKNVSIVADYGSIIINKMTKNAGSVKIDSDYVGIKIGYDPEYAFSFNLELDYGSLKAMDNALQFSKKRDDSPSKYYTGFHLRENSGNHIRINSDYGSVTLNRQ</sequence>
<keyword evidence="1" id="KW-0732">Signal</keyword>
<gene>
    <name evidence="2" type="ORF">SAMN04487990_12053</name>
</gene>
<organism evidence="2 3">
    <name type="scientific">Bizionia paragorgiae</name>
    <dbReference type="NCBI Taxonomy" id="283786"/>
    <lineage>
        <taxon>Bacteria</taxon>
        <taxon>Pseudomonadati</taxon>
        <taxon>Bacteroidota</taxon>
        <taxon>Flavobacteriia</taxon>
        <taxon>Flavobacteriales</taxon>
        <taxon>Flavobacteriaceae</taxon>
        <taxon>Bizionia</taxon>
    </lineage>
</organism>
<proteinExistence type="predicted"/>
<dbReference type="AlphaFoldDB" id="A0A1H4CLM2"/>
<evidence type="ECO:0000256" key="1">
    <source>
        <dbReference type="SAM" id="SignalP"/>
    </source>
</evidence>
<feature type="signal peptide" evidence="1">
    <location>
        <begin position="1"/>
        <end position="20"/>
    </location>
</feature>
<evidence type="ECO:0008006" key="4">
    <source>
        <dbReference type="Google" id="ProtNLM"/>
    </source>
</evidence>